<keyword evidence="4 7" id="KW-1133">Transmembrane helix</keyword>
<reference evidence="9" key="1">
    <citation type="submission" date="2020-11" db="EMBL/GenBank/DDBJ databases">
        <authorList>
            <person name="Tran Van P."/>
        </authorList>
    </citation>
    <scope>NUCLEOTIDE SEQUENCE</scope>
</reference>
<keyword evidence="3 7" id="KW-0812">Transmembrane</keyword>
<dbReference type="PANTHER" id="PTHR13064:SF6">
    <property type="entry name" value="TRANSMEMBRANE PROTEIN 9"/>
    <property type="match status" value="1"/>
</dbReference>
<dbReference type="OrthoDB" id="10059035at2759"/>
<evidence type="ECO:0000256" key="7">
    <source>
        <dbReference type="SAM" id="Phobius"/>
    </source>
</evidence>
<evidence type="ECO:0000256" key="8">
    <source>
        <dbReference type="SAM" id="SignalP"/>
    </source>
</evidence>
<dbReference type="GO" id="GO:0005765">
    <property type="term" value="C:lysosomal membrane"/>
    <property type="evidence" value="ECO:0007669"/>
    <property type="project" value="InterPro"/>
</dbReference>
<dbReference type="PANTHER" id="PTHR13064">
    <property type="entry name" value="TRANSMEMBRANE PROTEIN 9 FAMILY MEMBER"/>
    <property type="match status" value="1"/>
</dbReference>
<protein>
    <recommendedName>
        <fullName evidence="11">Transmembrane protein 9</fullName>
    </recommendedName>
</protein>
<dbReference type="InterPro" id="IPR008853">
    <property type="entry name" value="TMEM9/TMEM9B"/>
</dbReference>
<dbReference type="EMBL" id="CAJPEX010000762">
    <property type="protein sequence ID" value="CAG0917122.1"/>
    <property type="molecule type" value="Genomic_DNA"/>
</dbReference>
<gene>
    <name evidence="9" type="ORF">NMOB1V02_LOCUS4713</name>
</gene>
<sequence>MEKLNATCVVAVLVLFAWNFACVDAQYEDARCKCVCPDTAVLGPNFTHSNRTVYIKNVVTKECTCSKVVIPQLIGKIVGILEHEGELCPLCECKNESRNTATIKAVVVIIIIAVSLLSLYMVFLLCLEPVLAKGPVGAPTGGTTGYREHLDEDGGSQDGFSDVPLRVRPRTSSGVLDRVGRQQDKWKRVVQEQRKNIYDRHTMLN</sequence>
<organism evidence="9">
    <name type="scientific">Notodromas monacha</name>
    <dbReference type="NCBI Taxonomy" id="399045"/>
    <lineage>
        <taxon>Eukaryota</taxon>
        <taxon>Metazoa</taxon>
        <taxon>Ecdysozoa</taxon>
        <taxon>Arthropoda</taxon>
        <taxon>Crustacea</taxon>
        <taxon>Oligostraca</taxon>
        <taxon>Ostracoda</taxon>
        <taxon>Podocopa</taxon>
        <taxon>Podocopida</taxon>
        <taxon>Cypridocopina</taxon>
        <taxon>Cypridoidea</taxon>
        <taxon>Cyprididae</taxon>
        <taxon>Notodromas</taxon>
    </lineage>
</organism>
<evidence type="ECO:0008006" key="11">
    <source>
        <dbReference type="Google" id="ProtNLM"/>
    </source>
</evidence>
<evidence type="ECO:0000256" key="1">
    <source>
        <dbReference type="ARBA" id="ARBA00004370"/>
    </source>
</evidence>
<accession>A0A7R9BKF3</accession>
<keyword evidence="5 7" id="KW-0472">Membrane</keyword>
<evidence type="ECO:0000256" key="6">
    <source>
        <dbReference type="SAM" id="MobiDB-lite"/>
    </source>
</evidence>
<feature type="transmembrane region" description="Helical" evidence="7">
    <location>
        <begin position="105"/>
        <end position="127"/>
    </location>
</feature>
<evidence type="ECO:0000256" key="2">
    <source>
        <dbReference type="ARBA" id="ARBA00007264"/>
    </source>
</evidence>
<dbReference type="Proteomes" id="UP000678499">
    <property type="component" value="Unassembled WGS sequence"/>
</dbReference>
<evidence type="ECO:0000313" key="9">
    <source>
        <dbReference type="EMBL" id="CAD7276970.1"/>
    </source>
</evidence>
<evidence type="ECO:0000256" key="4">
    <source>
        <dbReference type="ARBA" id="ARBA00022989"/>
    </source>
</evidence>
<proteinExistence type="inferred from homology"/>
<keyword evidence="8" id="KW-0732">Signal</keyword>
<feature type="signal peptide" evidence="8">
    <location>
        <begin position="1"/>
        <end position="25"/>
    </location>
</feature>
<comment type="similarity">
    <text evidence="2">Belongs to the TMEM9 family.</text>
</comment>
<dbReference type="AlphaFoldDB" id="A0A7R9BKF3"/>
<dbReference type="Pfam" id="PF05434">
    <property type="entry name" value="Tmemb_9"/>
    <property type="match status" value="1"/>
</dbReference>
<dbReference type="EMBL" id="OA882799">
    <property type="protein sequence ID" value="CAD7276970.1"/>
    <property type="molecule type" value="Genomic_DNA"/>
</dbReference>
<feature type="region of interest" description="Disordered" evidence="6">
    <location>
        <begin position="142"/>
        <end position="167"/>
    </location>
</feature>
<evidence type="ECO:0000313" key="10">
    <source>
        <dbReference type="Proteomes" id="UP000678499"/>
    </source>
</evidence>
<comment type="subcellular location">
    <subcellularLocation>
        <location evidence="1">Membrane</location>
    </subcellularLocation>
</comment>
<feature type="chain" id="PRO_5036210063" description="Transmembrane protein 9" evidence="8">
    <location>
        <begin position="26"/>
        <end position="205"/>
    </location>
</feature>
<keyword evidence="10" id="KW-1185">Reference proteome</keyword>
<evidence type="ECO:0000256" key="5">
    <source>
        <dbReference type="ARBA" id="ARBA00023136"/>
    </source>
</evidence>
<evidence type="ECO:0000256" key="3">
    <source>
        <dbReference type="ARBA" id="ARBA00022692"/>
    </source>
</evidence>
<name>A0A7R9BKF3_9CRUS</name>